<comment type="subcellular location">
    <subcellularLocation>
        <location evidence="1">Cell membrane</location>
        <topology evidence="1">Multi-pass membrane protein</topology>
    </subcellularLocation>
</comment>
<dbReference type="PANTHER" id="PTHR30506">
    <property type="entry name" value="INNER MEMBRANE PROTEIN"/>
    <property type="match status" value="1"/>
</dbReference>
<dbReference type="AlphaFoldDB" id="A0A399SWS7"/>
<reference evidence="9 10" key="1">
    <citation type="submission" date="2018-08" db="EMBL/GenBank/DDBJ databases">
        <title>Pallidiluteibacterium maritimus gen. nov., sp. nov., isolated from coastal sediment.</title>
        <authorList>
            <person name="Zhou L.Y."/>
        </authorList>
    </citation>
    <scope>NUCLEOTIDE SEQUENCE [LARGE SCALE GENOMIC DNA]</scope>
    <source>
        <strain evidence="9 10">XSD2</strain>
    </source>
</reference>
<evidence type="ECO:0000256" key="4">
    <source>
        <dbReference type="ARBA" id="ARBA00022692"/>
    </source>
</evidence>
<keyword evidence="4 7" id="KW-0812">Transmembrane</keyword>
<evidence type="ECO:0000256" key="2">
    <source>
        <dbReference type="ARBA" id="ARBA00008193"/>
    </source>
</evidence>
<feature type="transmembrane region" description="Helical" evidence="7">
    <location>
        <begin position="150"/>
        <end position="166"/>
    </location>
</feature>
<organism evidence="9 10">
    <name type="scientific">Maribellus luteus</name>
    <dbReference type="NCBI Taxonomy" id="2305463"/>
    <lineage>
        <taxon>Bacteria</taxon>
        <taxon>Pseudomonadati</taxon>
        <taxon>Bacteroidota</taxon>
        <taxon>Bacteroidia</taxon>
        <taxon>Marinilabiliales</taxon>
        <taxon>Prolixibacteraceae</taxon>
        <taxon>Maribellus</taxon>
    </lineage>
</organism>
<dbReference type="EMBL" id="QWGR01000009">
    <property type="protein sequence ID" value="RIJ47179.1"/>
    <property type="molecule type" value="Genomic_DNA"/>
</dbReference>
<dbReference type="PANTHER" id="PTHR30506:SF3">
    <property type="entry name" value="UPF0126 INNER MEMBRANE PROTEIN YADS-RELATED"/>
    <property type="match status" value="1"/>
</dbReference>
<evidence type="ECO:0000256" key="6">
    <source>
        <dbReference type="ARBA" id="ARBA00023136"/>
    </source>
</evidence>
<name>A0A399SWS7_9BACT</name>
<feature type="transmembrane region" description="Helical" evidence="7">
    <location>
        <begin position="6"/>
        <end position="25"/>
    </location>
</feature>
<sequence length="211" mass="23485">METLLQYINIAGTFAFAISGSLTAMKKKLDPFGILILAFVTSVGGGTIRDMLIEKRTAFWLVELEYLYVIVAGTIFAILFRKKLSYLRKTIMLFDSAGLGLFTIAGVEIALQHGFSSVSCIILGTITGSFGGVIRDIFANEVPVIFRKEIYATVTVLGGICYLLLRKMGFDFILVQLIPVLMIIVLRILAVYYKWSLPLIIVNENEDPERL</sequence>
<dbReference type="InterPro" id="IPR005115">
    <property type="entry name" value="Gly_transporter"/>
</dbReference>
<feature type="transmembrane region" description="Helical" evidence="7">
    <location>
        <begin position="58"/>
        <end position="80"/>
    </location>
</feature>
<keyword evidence="3" id="KW-1003">Cell membrane</keyword>
<comment type="caution">
    <text evidence="9">The sequence shown here is derived from an EMBL/GenBank/DDBJ whole genome shotgun (WGS) entry which is preliminary data.</text>
</comment>
<accession>A0A399SWS7</accession>
<proteinExistence type="inferred from homology"/>
<feature type="transmembrane region" description="Helical" evidence="7">
    <location>
        <begin position="172"/>
        <end position="193"/>
    </location>
</feature>
<evidence type="ECO:0000313" key="9">
    <source>
        <dbReference type="EMBL" id="RIJ47179.1"/>
    </source>
</evidence>
<feature type="domain" description="Glycine transporter" evidence="8">
    <location>
        <begin position="93"/>
        <end position="166"/>
    </location>
</feature>
<comment type="similarity">
    <text evidence="2">Belongs to the UPF0126 family.</text>
</comment>
<feature type="transmembrane region" description="Helical" evidence="7">
    <location>
        <begin position="92"/>
        <end position="110"/>
    </location>
</feature>
<evidence type="ECO:0000256" key="7">
    <source>
        <dbReference type="SAM" id="Phobius"/>
    </source>
</evidence>
<dbReference type="GO" id="GO:0005886">
    <property type="term" value="C:plasma membrane"/>
    <property type="evidence" value="ECO:0007669"/>
    <property type="project" value="UniProtKB-SubCell"/>
</dbReference>
<dbReference type="Pfam" id="PF03458">
    <property type="entry name" value="Gly_transporter"/>
    <property type="match status" value="2"/>
</dbReference>
<dbReference type="RefSeq" id="WP_119438897.1">
    <property type="nucleotide sequence ID" value="NZ_QWGR01000009.1"/>
</dbReference>
<evidence type="ECO:0000259" key="8">
    <source>
        <dbReference type="Pfam" id="PF03458"/>
    </source>
</evidence>
<feature type="domain" description="Glycine transporter" evidence="8">
    <location>
        <begin position="7"/>
        <end position="81"/>
    </location>
</feature>
<evidence type="ECO:0000313" key="10">
    <source>
        <dbReference type="Proteomes" id="UP000265926"/>
    </source>
</evidence>
<evidence type="ECO:0000256" key="1">
    <source>
        <dbReference type="ARBA" id="ARBA00004651"/>
    </source>
</evidence>
<evidence type="ECO:0000256" key="3">
    <source>
        <dbReference type="ARBA" id="ARBA00022475"/>
    </source>
</evidence>
<protein>
    <submittedName>
        <fullName evidence="9">Trimeric intracellular cation channel family protein</fullName>
    </submittedName>
</protein>
<dbReference type="Proteomes" id="UP000265926">
    <property type="component" value="Unassembled WGS sequence"/>
</dbReference>
<gene>
    <name evidence="9" type="ORF">D1614_15585</name>
</gene>
<evidence type="ECO:0000256" key="5">
    <source>
        <dbReference type="ARBA" id="ARBA00022989"/>
    </source>
</evidence>
<feature type="transmembrane region" description="Helical" evidence="7">
    <location>
        <begin position="32"/>
        <end position="52"/>
    </location>
</feature>
<dbReference type="OrthoDB" id="9791874at2"/>
<keyword evidence="10" id="KW-1185">Reference proteome</keyword>
<keyword evidence="5 7" id="KW-1133">Transmembrane helix</keyword>
<keyword evidence="6 7" id="KW-0472">Membrane</keyword>